<dbReference type="GO" id="GO:0046872">
    <property type="term" value="F:metal ion binding"/>
    <property type="evidence" value="ECO:0007669"/>
    <property type="project" value="UniProtKB-KW"/>
</dbReference>
<comment type="caution">
    <text evidence="2">The sequence shown here is derived from an EMBL/GenBank/DDBJ whole genome shotgun (WGS) entry which is preliminary data.</text>
</comment>
<evidence type="ECO:0000313" key="2">
    <source>
        <dbReference type="EMBL" id="GEP41507.1"/>
    </source>
</evidence>
<dbReference type="PANTHER" id="PTHR34448:SF1">
    <property type="entry name" value="BLL6088 PROTEIN"/>
    <property type="match status" value="1"/>
</dbReference>
<dbReference type="SUPFAM" id="SSF144052">
    <property type="entry name" value="Thermophilic metalloprotease-like"/>
    <property type="match status" value="1"/>
</dbReference>
<dbReference type="PANTHER" id="PTHR34448">
    <property type="entry name" value="AMINOPEPTIDASE"/>
    <property type="match status" value="1"/>
</dbReference>
<dbReference type="AlphaFoldDB" id="A0A512M433"/>
<protein>
    <recommendedName>
        <fullName evidence="4">Leucyl aminopeptidase</fullName>
    </recommendedName>
</protein>
<evidence type="ECO:0000313" key="3">
    <source>
        <dbReference type="Proteomes" id="UP000321577"/>
    </source>
</evidence>
<name>A0A512M433_9BACT</name>
<dbReference type="EMBL" id="BKAG01000003">
    <property type="protein sequence ID" value="GEP41507.1"/>
    <property type="molecule type" value="Genomic_DNA"/>
</dbReference>
<dbReference type="InterPro" id="IPR052170">
    <property type="entry name" value="M29_Exopeptidase"/>
</dbReference>
<evidence type="ECO:0008006" key="4">
    <source>
        <dbReference type="Google" id="ProtNLM"/>
    </source>
</evidence>
<sequence>MMSAPMTTVQSSADSRQFPKFDLYRLLHTVFQPTFGCKICILIDLPDLSEAKGLAFLNNPARAIQQRARQYFYEGLKNGVMDELALKGGEMYAYVQTGGSNLDLPDECVDMEGKRLSLEKDIYPNYDIILAITTFSATAPLTAFAKQYGFRGATLHGVNEIILNSGLAVDYDEVSRDAEKLRLAMTKADSVEIDFGLENGEVLTAKLELSGQEAQKSHGLCRGTTPDVANLPAGEVYFVPTSAEGFFPMKYEDGTLGKLTVTEGRIIKSELIEGNQATIDTHNARLLDDPMTGVLGELGFGTQVLPVSGSDIQDEKVLGTCHLATGRDDHLGGHITPAQFKRHQNATHDDILFAPHKTPNFDIKQVRMTRGTQKEILIEHFQPAKYLLDALAAK</sequence>
<keyword evidence="3" id="KW-1185">Reference proteome</keyword>
<reference evidence="2 3" key="1">
    <citation type="submission" date="2019-07" db="EMBL/GenBank/DDBJ databases">
        <title>Whole genome shotgun sequence of Brevifollis gellanilyticus NBRC 108608.</title>
        <authorList>
            <person name="Hosoyama A."/>
            <person name="Uohara A."/>
            <person name="Ohji S."/>
            <person name="Ichikawa N."/>
        </authorList>
    </citation>
    <scope>NUCLEOTIDE SEQUENCE [LARGE SCALE GENOMIC DNA]</scope>
    <source>
        <strain evidence="2 3">NBRC 108608</strain>
    </source>
</reference>
<dbReference type="Proteomes" id="UP000321577">
    <property type="component" value="Unassembled WGS sequence"/>
</dbReference>
<dbReference type="OrthoDB" id="179044at2"/>
<keyword evidence="1" id="KW-0479">Metal-binding</keyword>
<proteinExistence type="predicted"/>
<gene>
    <name evidence="2" type="ORF">BGE01nite_07980</name>
</gene>
<organism evidence="2 3">
    <name type="scientific">Brevifollis gellanilyticus</name>
    <dbReference type="NCBI Taxonomy" id="748831"/>
    <lineage>
        <taxon>Bacteria</taxon>
        <taxon>Pseudomonadati</taxon>
        <taxon>Verrucomicrobiota</taxon>
        <taxon>Verrucomicrobiia</taxon>
        <taxon>Verrucomicrobiales</taxon>
        <taxon>Verrucomicrobiaceae</taxon>
    </lineage>
</organism>
<evidence type="ECO:0000256" key="1">
    <source>
        <dbReference type="ARBA" id="ARBA00022723"/>
    </source>
</evidence>
<accession>A0A512M433</accession>